<proteinExistence type="predicted"/>
<dbReference type="InterPro" id="IPR011990">
    <property type="entry name" value="TPR-like_helical_dom_sf"/>
</dbReference>
<reference evidence="1" key="1">
    <citation type="submission" date="2023-08" db="EMBL/GenBank/DDBJ databases">
        <title>Genomic characterization of piscicolin 126 produced by Carnobacterium maltaromaticum CM22 strain isolated from salmon (Salmo salar).</title>
        <authorList>
            <person name="Gonzalez-Gragera E."/>
            <person name="Garcia-Lopez J.D."/>
            <person name="Teso-Perez C."/>
            <person name="Gimenez-Hernandez I."/>
            <person name="Peralta-Sanchez J.M."/>
            <person name="Valdivia E."/>
            <person name="Montalban-Lopez M."/>
            <person name="Martin-Platero A.M."/>
            <person name="Banos A."/>
            <person name="Martinez-Bueno M."/>
        </authorList>
    </citation>
    <scope>NUCLEOTIDE SEQUENCE</scope>
    <source>
        <strain evidence="1">CM22</strain>
    </source>
</reference>
<sequence length="113" mass="12800">MSNNTQGESDIDLGLSGVSIAYSMNDEDDKDLGYTERTLSILDEFIAVGYEKSDTNDIVRTYFNSAKIYFKTKNYEKAVSLSPMGFSLQQLNDSMNGLEYLMYEKAYNLQQLA</sequence>
<evidence type="ECO:0000313" key="2">
    <source>
        <dbReference type="Proteomes" id="UP001290462"/>
    </source>
</evidence>
<accession>A0AAW9K5W8</accession>
<dbReference type="EMBL" id="JAVBVO010000003">
    <property type="protein sequence ID" value="MDZ5759057.1"/>
    <property type="molecule type" value="Genomic_DNA"/>
</dbReference>
<dbReference type="Proteomes" id="UP001290462">
    <property type="component" value="Unassembled WGS sequence"/>
</dbReference>
<name>A0AAW9K5W8_CARML</name>
<evidence type="ECO:0000313" key="1">
    <source>
        <dbReference type="EMBL" id="MDZ5759057.1"/>
    </source>
</evidence>
<evidence type="ECO:0008006" key="3">
    <source>
        <dbReference type="Google" id="ProtNLM"/>
    </source>
</evidence>
<dbReference type="AlphaFoldDB" id="A0AAW9K5W8"/>
<protein>
    <recommendedName>
        <fullName evidence="3">Tetratricopeptide repeat protein</fullName>
    </recommendedName>
</protein>
<organism evidence="1 2">
    <name type="scientific">Carnobacterium maltaromaticum</name>
    <name type="common">Carnobacterium piscicola</name>
    <dbReference type="NCBI Taxonomy" id="2751"/>
    <lineage>
        <taxon>Bacteria</taxon>
        <taxon>Bacillati</taxon>
        <taxon>Bacillota</taxon>
        <taxon>Bacilli</taxon>
        <taxon>Lactobacillales</taxon>
        <taxon>Carnobacteriaceae</taxon>
        <taxon>Carnobacterium</taxon>
    </lineage>
</organism>
<comment type="caution">
    <text evidence="1">The sequence shown here is derived from an EMBL/GenBank/DDBJ whole genome shotgun (WGS) entry which is preliminary data.</text>
</comment>
<dbReference type="Gene3D" id="1.25.40.10">
    <property type="entry name" value="Tetratricopeptide repeat domain"/>
    <property type="match status" value="1"/>
</dbReference>
<gene>
    <name evidence="1" type="ORF">RAK27_10345</name>
</gene>